<protein>
    <submittedName>
        <fullName evidence="1">YdeI/OmpD-associated family protein</fullName>
    </submittedName>
</protein>
<name>A0ABP8HNU8_9BACT</name>
<evidence type="ECO:0000313" key="1">
    <source>
        <dbReference type="EMBL" id="GAA4342030.1"/>
    </source>
</evidence>
<comment type="caution">
    <text evidence="1">The sequence shown here is derived from an EMBL/GenBank/DDBJ whole genome shotgun (WGS) entry which is preliminary data.</text>
</comment>
<organism evidence="1 2">
    <name type="scientific">Flaviaesturariibacter amylovorans</name>
    <dbReference type="NCBI Taxonomy" id="1084520"/>
    <lineage>
        <taxon>Bacteria</taxon>
        <taxon>Pseudomonadati</taxon>
        <taxon>Bacteroidota</taxon>
        <taxon>Chitinophagia</taxon>
        <taxon>Chitinophagales</taxon>
        <taxon>Chitinophagaceae</taxon>
        <taxon>Flaviaestuariibacter</taxon>
    </lineage>
</organism>
<proteinExistence type="predicted"/>
<dbReference type="Pfam" id="PF13376">
    <property type="entry name" value="OmdA"/>
    <property type="match status" value="1"/>
</dbReference>
<keyword evidence="2" id="KW-1185">Reference proteome</keyword>
<dbReference type="Proteomes" id="UP001501725">
    <property type="component" value="Unassembled WGS sequence"/>
</dbReference>
<evidence type="ECO:0000313" key="2">
    <source>
        <dbReference type="Proteomes" id="UP001501725"/>
    </source>
</evidence>
<sequence length="202" mass="22602">MKANEVPQFYPKTKKAWRQWLQQHHDRANAVWLVQYKKSAGIPTISWSDAVDEALCFGWIDSVKKKLDEERSIQYFTKRKPNSTWSKINKEKVARLITEGRMTPAGLAPIEAAQRNGSWELLDSVDRLEVPEDLATALDAVPGARAFFEGCSPSNRKALLQWLVLAKSAATRQKRIDSIAQLAGQGLKPAFLTGGAARPKKS</sequence>
<dbReference type="RefSeq" id="WP_345257803.1">
    <property type="nucleotide sequence ID" value="NZ_BAABGY010000016.1"/>
</dbReference>
<accession>A0ABP8HNU8</accession>
<dbReference type="EMBL" id="BAABGY010000016">
    <property type="protein sequence ID" value="GAA4342030.1"/>
    <property type="molecule type" value="Genomic_DNA"/>
</dbReference>
<gene>
    <name evidence="1" type="ORF">GCM10023184_41030</name>
</gene>
<reference evidence="2" key="1">
    <citation type="journal article" date="2019" name="Int. J. Syst. Evol. Microbiol.">
        <title>The Global Catalogue of Microorganisms (GCM) 10K type strain sequencing project: providing services to taxonomists for standard genome sequencing and annotation.</title>
        <authorList>
            <consortium name="The Broad Institute Genomics Platform"/>
            <consortium name="The Broad Institute Genome Sequencing Center for Infectious Disease"/>
            <person name="Wu L."/>
            <person name="Ma J."/>
        </authorList>
    </citation>
    <scope>NUCLEOTIDE SEQUENCE [LARGE SCALE GENOMIC DNA]</scope>
    <source>
        <strain evidence="2">JCM 17919</strain>
    </source>
</reference>